<keyword evidence="1" id="KW-0472">Membrane</keyword>
<evidence type="ECO:0000256" key="1">
    <source>
        <dbReference type="SAM" id="Phobius"/>
    </source>
</evidence>
<reference evidence="2 3" key="1">
    <citation type="submission" date="2019-04" db="EMBL/GenBank/DDBJ databases">
        <title>Salinimonas iocasae sp. nov., a halophilic bacterium isolated from the outer tube casing of tubeworms in Okinawa Trough.</title>
        <authorList>
            <person name="Zhang H."/>
            <person name="Wang H."/>
            <person name="Li C."/>
        </authorList>
    </citation>
    <scope>NUCLEOTIDE SEQUENCE [LARGE SCALE GENOMIC DNA]</scope>
    <source>
        <strain evidence="2 3">KX18D6</strain>
    </source>
</reference>
<sequence>MKTSEHGLGLIECVFAALLFISCATALLSLTYRWQFHVQRATAHDNLTDKQMWLAARLNASDLSHYLTLSNEAKNIAEQTLGLPVNPLTVTPVTLADTPSPTLADTFSIKEVSVRDSDYAIIELTVIAGAKAPVKMSLTVNKPQLYVGPDTLPHSISPLPEKTE</sequence>
<dbReference type="EMBL" id="CP039852">
    <property type="protein sequence ID" value="QCZ93013.1"/>
    <property type="molecule type" value="Genomic_DNA"/>
</dbReference>
<keyword evidence="1" id="KW-1133">Transmembrane helix</keyword>
<keyword evidence="1" id="KW-0812">Transmembrane</keyword>
<dbReference type="KEGG" id="salk:FBQ74_05705"/>
<dbReference type="AlphaFoldDB" id="A0A5B7YCM0"/>
<gene>
    <name evidence="2" type="ORF">FBQ74_05705</name>
</gene>
<dbReference type="Proteomes" id="UP000304912">
    <property type="component" value="Chromosome"/>
</dbReference>
<proteinExistence type="predicted"/>
<keyword evidence="3" id="KW-1185">Reference proteome</keyword>
<feature type="transmembrane region" description="Helical" evidence="1">
    <location>
        <begin position="6"/>
        <end position="30"/>
    </location>
</feature>
<protein>
    <submittedName>
        <fullName evidence="2">Uncharacterized protein</fullName>
    </submittedName>
</protein>
<accession>A0A5B7YCM0</accession>
<evidence type="ECO:0000313" key="3">
    <source>
        <dbReference type="Proteomes" id="UP000304912"/>
    </source>
</evidence>
<evidence type="ECO:0000313" key="2">
    <source>
        <dbReference type="EMBL" id="QCZ93013.1"/>
    </source>
</evidence>
<name>A0A5B7YCM0_9ALTE</name>
<dbReference type="PROSITE" id="PS51257">
    <property type="entry name" value="PROKAR_LIPOPROTEIN"/>
    <property type="match status" value="1"/>
</dbReference>
<dbReference type="RefSeq" id="WP_139755760.1">
    <property type="nucleotide sequence ID" value="NZ_CP039852.1"/>
</dbReference>
<organism evidence="2 3">
    <name type="scientific">Salinimonas iocasae</name>
    <dbReference type="NCBI Taxonomy" id="2572577"/>
    <lineage>
        <taxon>Bacteria</taxon>
        <taxon>Pseudomonadati</taxon>
        <taxon>Pseudomonadota</taxon>
        <taxon>Gammaproteobacteria</taxon>
        <taxon>Alteromonadales</taxon>
        <taxon>Alteromonadaceae</taxon>
        <taxon>Alteromonas/Salinimonas group</taxon>
        <taxon>Salinimonas</taxon>
    </lineage>
</organism>